<feature type="domain" description="Cell envelope-related transcriptional attenuator" evidence="2">
    <location>
        <begin position="75"/>
        <end position="218"/>
    </location>
</feature>
<dbReference type="InterPro" id="IPR004474">
    <property type="entry name" value="LytR_CpsA_psr"/>
</dbReference>
<dbReference type="Pfam" id="PF03816">
    <property type="entry name" value="LytR_cpsA_psr"/>
    <property type="match status" value="1"/>
</dbReference>
<dbReference type="PANTHER" id="PTHR33392:SF6">
    <property type="entry name" value="POLYISOPRENYL-TEICHOIC ACID--PEPTIDOGLYCAN TEICHOIC ACID TRANSFERASE TAGU"/>
    <property type="match status" value="1"/>
</dbReference>
<name>A0A2Y8ZX79_9MICO</name>
<dbReference type="EMBL" id="UESZ01000001">
    <property type="protein sequence ID" value="SSA34869.1"/>
    <property type="molecule type" value="Genomic_DNA"/>
</dbReference>
<evidence type="ECO:0000313" key="4">
    <source>
        <dbReference type="Proteomes" id="UP000250028"/>
    </source>
</evidence>
<evidence type="ECO:0000313" key="3">
    <source>
        <dbReference type="EMBL" id="SSA34869.1"/>
    </source>
</evidence>
<protein>
    <submittedName>
        <fullName evidence="3">Cell envelope-related function transcriptional attenuator common domain-containing protein</fullName>
    </submittedName>
</protein>
<dbReference type="Proteomes" id="UP000250028">
    <property type="component" value="Unassembled WGS sequence"/>
</dbReference>
<evidence type="ECO:0000259" key="2">
    <source>
        <dbReference type="Pfam" id="PF03816"/>
    </source>
</evidence>
<dbReference type="AlphaFoldDB" id="A0A2Y8ZX79"/>
<sequence>MGLVIALWLGLLAWAGFSAWGAVDKIAAFPTGDRPAAGSGTNVLLVGSDSRAGLSSEEAHDLGTGGSNVSEGSAHTDSIMLLHLPSSGQPTLVSFPRDSYVPIPGHGRNKINASFAFGGAPLLIETLEDATGLRIDGYMEIGFGGFAGVVNAVGGVRMCLPEAVKDDYAHIDLPAGCQTLNGKDALGYVRSRHAFAEGDLARAKHQREFLAALMSKIASPTNVLMPWKLHSIGVSGAQGLAVDNEMSPWMALKTVWALKGISSNGTSVQVPIAGNASTNVGDVLLWDKTKALALFEALRNDTALPTSVSP</sequence>
<keyword evidence="4" id="KW-1185">Reference proteome</keyword>
<proteinExistence type="inferred from homology"/>
<organism evidence="3 4">
    <name type="scientific">Branchiibius hedensis</name>
    <dbReference type="NCBI Taxonomy" id="672460"/>
    <lineage>
        <taxon>Bacteria</taxon>
        <taxon>Bacillati</taxon>
        <taxon>Actinomycetota</taxon>
        <taxon>Actinomycetes</taxon>
        <taxon>Micrococcales</taxon>
        <taxon>Dermacoccaceae</taxon>
        <taxon>Branchiibius</taxon>
    </lineage>
</organism>
<gene>
    <name evidence="3" type="ORF">SAMN04489750_2199</name>
</gene>
<accession>A0A2Y8ZX79</accession>
<dbReference type="Gene3D" id="3.40.630.190">
    <property type="entry name" value="LCP protein"/>
    <property type="match status" value="1"/>
</dbReference>
<dbReference type="InterPro" id="IPR050922">
    <property type="entry name" value="LytR/CpsA/Psr_CW_biosynth"/>
</dbReference>
<dbReference type="PANTHER" id="PTHR33392">
    <property type="entry name" value="POLYISOPRENYL-TEICHOIC ACID--PEPTIDOGLYCAN TEICHOIC ACID TRANSFERASE TAGU"/>
    <property type="match status" value="1"/>
</dbReference>
<dbReference type="NCBIfam" id="TIGR00350">
    <property type="entry name" value="lytR_cpsA_psr"/>
    <property type="match status" value="1"/>
</dbReference>
<comment type="similarity">
    <text evidence="1">Belongs to the LytR/CpsA/Psr (LCP) family.</text>
</comment>
<evidence type="ECO:0000256" key="1">
    <source>
        <dbReference type="ARBA" id="ARBA00006068"/>
    </source>
</evidence>
<reference evidence="4" key="1">
    <citation type="submission" date="2016-10" db="EMBL/GenBank/DDBJ databases">
        <authorList>
            <person name="Varghese N."/>
            <person name="Submissions S."/>
        </authorList>
    </citation>
    <scope>NUCLEOTIDE SEQUENCE [LARGE SCALE GENOMIC DNA]</scope>
    <source>
        <strain evidence="4">DSM 22951</strain>
    </source>
</reference>